<dbReference type="Proteomes" id="UP001304847">
    <property type="component" value="Unassembled WGS sequence"/>
</dbReference>
<keyword evidence="2" id="KW-1185">Reference proteome</keyword>
<dbReference type="InterPro" id="IPR014710">
    <property type="entry name" value="RmlC-like_jellyroll"/>
</dbReference>
<comment type="caution">
    <text evidence="1">The sequence shown here is derived from an EMBL/GenBank/DDBJ whole genome shotgun (WGS) entry which is preliminary data.</text>
</comment>
<dbReference type="SUPFAM" id="SSF51182">
    <property type="entry name" value="RmlC-like cupins"/>
    <property type="match status" value="1"/>
</dbReference>
<proteinExistence type="predicted"/>
<organism evidence="1 2">
    <name type="scientific">Aeromonas caviae</name>
    <name type="common">Aeromonas punctata</name>
    <dbReference type="NCBI Taxonomy" id="648"/>
    <lineage>
        <taxon>Bacteria</taxon>
        <taxon>Pseudomonadati</taxon>
        <taxon>Pseudomonadota</taxon>
        <taxon>Gammaproteobacteria</taxon>
        <taxon>Aeromonadales</taxon>
        <taxon>Aeromonadaceae</taxon>
        <taxon>Aeromonas</taxon>
    </lineage>
</organism>
<gene>
    <name evidence="1" type="ORF">VCX44_21660</name>
</gene>
<dbReference type="RefSeq" id="WP_323581017.1">
    <property type="nucleotide sequence ID" value="NZ_JAYGOJ010000195.1"/>
</dbReference>
<dbReference type="Gene3D" id="2.60.120.10">
    <property type="entry name" value="Jelly Rolls"/>
    <property type="match status" value="1"/>
</dbReference>
<dbReference type="InterPro" id="IPR011051">
    <property type="entry name" value="RmlC_Cupin_sf"/>
</dbReference>
<protein>
    <submittedName>
        <fullName evidence="1">Phosphoribosylaminoimidazole carboxylase</fullName>
    </submittedName>
</protein>
<evidence type="ECO:0000313" key="1">
    <source>
        <dbReference type="EMBL" id="MEA9438338.1"/>
    </source>
</evidence>
<evidence type="ECO:0000313" key="2">
    <source>
        <dbReference type="Proteomes" id="UP001304847"/>
    </source>
</evidence>
<dbReference type="EMBL" id="JAYGOJ010000195">
    <property type="protein sequence ID" value="MEA9438338.1"/>
    <property type="molecule type" value="Genomic_DNA"/>
</dbReference>
<sequence length="89" mass="10013">MHTGNLLGQIPSPLPSEVFADLVSTNNVRIERILCHGQQTPTGEWFDQDEHEWVLLVQGEAILVFITPDTGVQERVHLGPGDYTNRIKH</sequence>
<reference evidence="1 2" key="1">
    <citation type="submission" date="2023-12" db="EMBL/GenBank/DDBJ databases">
        <title>Characterization of antibiotic resistance in Aeromonas spp. in hospital effluent.</title>
        <authorList>
            <person name="Negoseki B.R.S."/>
            <person name="Krul D."/>
            <person name="Siqueira A.C."/>
            <person name="Almeida M."/>
            <person name="Mesa D."/>
            <person name="Conte D."/>
            <person name="Dalla-Costa L.M."/>
        </authorList>
    </citation>
    <scope>NUCLEOTIDE SEQUENCE [LARGE SCALE GENOMIC DNA]</scope>
    <source>
        <strain evidence="1 2">36v</strain>
    </source>
</reference>
<name>A0ABU5WF46_AERCA</name>
<accession>A0ABU5WF46</accession>